<dbReference type="RefSeq" id="WP_344754353.1">
    <property type="nucleotide sequence ID" value="NZ_BAABBW010000003.1"/>
</dbReference>
<reference evidence="2" key="1">
    <citation type="journal article" date="2019" name="Int. J. Syst. Evol. Microbiol.">
        <title>The Global Catalogue of Microorganisms (GCM) 10K type strain sequencing project: providing services to taxonomists for standard genome sequencing and annotation.</title>
        <authorList>
            <consortium name="The Broad Institute Genomics Platform"/>
            <consortium name="The Broad Institute Genome Sequencing Center for Infectious Disease"/>
            <person name="Wu L."/>
            <person name="Ma J."/>
        </authorList>
    </citation>
    <scope>NUCLEOTIDE SEQUENCE [LARGE SCALE GENOMIC DNA]</scope>
    <source>
        <strain evidence="2">JCM 17591</strain>
    </source>
</reference>
<protein>
    <submittedName>
        <fullName evidence="1">Uncharacterized protein</fullName>
    </submittedName>
</protein>
<comment type="caution">
    <text evidence="1">The sequence shown here is derived from an EMBL/GenBank/DDBJ whole genome shotgun (WGS) entry which is preliminary data.</text>
</comment>
<accession>A0ABP8A245</accession>
<dbReference type="Proteomes" id="UP001501079">
    <property type="component" value="Unassembled WGS sequence"/>
</dbReference>
<organism evidence="1 2">
    <name type="scientific">Gryllotalpicola koreensis</name>
    <dbReference type="NCBI Taxonomy" id="993086"/>
    <lineage>
        <taxon>Bacteria</taxon>
        <taxon>Bacillati</taxon>
        <taxon>Actinomycetota</taxon>
        <taxon>Actinomycetes</taxon>
        <taxon>Micrococcales</taxon>
        <taxon>Microbacteriaceae</taxon>
        <taxon>Gryllotalpicola</taxon>
    </lineage>
</organism>
<gene>
    <name evidence="1" type="ORF">GCM10022287_22410</name>
</gene>
<keyword evidence="2" id="KW-1185">Reference proteome</keyword>
<evidence type="ECO:0000313" key="2">
    <source>
        <dbReference type="Proteomes" id="UP001501079"/>
    </source>
</evidence>
<dbReference type="EMBL" id="BAABBW010000003">
    <property type="protein sequence ID" value="GAA4175973.1"/>
    <property type="molecule type" value="Genomic_DNA"/>
</dbReference>
<evidence type="ECO:0000313" key="1">
    <source>
        <dbReference type="EMBL" id="GAA4175973.1"/>
    </source>
</evidence>
<sequence length="150" mass="16648">MSDEFLKGPVERIRRLAFSVVGKPITQGSKKAYKVGNFVRIVDANEEALQDWRASVVAAARIAMDGRDGFERQTPVAVLTTFYLKRPTTIKRLWPTVPPDVEKLSRAMLDAMTIAGVYGDDSQVVRATSEKKYADRDHPIGAEVLVVELA</sequence>
<dbReference type="SUPFAM" id="SSF103084">
    <property type="entry name" value="Holliday junction resolvase RusA"/>
    <property type="match status" value="1"/>
</dbReference>
<proteinExistence type="predicted"/>
<name>A0ABP8A245_9MICO</name>
<dbReference type="InterPro" id="IPR036614">
    <property type="entry name" value="RusA-like_sf"/>
</dbReference>
<dbReference type="InterPro" id="IPR008822">
    <property type="entry name" value="Endonuclease_RusA-like"/>
</dbReference>
<dbReference type="Pfam" id="PF05866">
    <property type="entry name" value="RusA"/>
    <property type="match status" value="1"/>
</dbReference>
<dbReference type="Gene3D" id="3.30.1330.70">
    <property type="entry name" value="Holliday junction resolvase RusA"/>
    <property type="match status" value="1"/>
</dbReference>